<feature type="chain" id="PRO_5041965548" description="DUF7223 domain-containing protein" evidence="1">
    <location>
        <begin position="18"/>
        <end position="518"/>
    </location>
</feature>
<evidence type="ECO:0000259" key="2">
    <source>
        <dbReference type="Pfam" id="PF23865"/>
    </source>
</evidence>
<proteinExistence type="predicted"/>
<dbReference type="Proteomes" id="UP001218188">
    <property type="component" value="Unassembled WGS sequence"/>
</dbReference>
<dbReference type="InterPro" id="IPR055647">
    <property type="entry name" value="DUF7223"/>
</dbReference>
<feature type="domain" description="DUF7223" evidence="2">
    <location>
        <begin position="214"/>
        <end position="459"/>
    </location>
</feature>
<evidence type="ECO:0000256" key="1">
    <source>
        <dbReference type="SAM" id="SignalP"/>
    </source>
</evidence>
<feature type="signal peptide" evidence="1">
    <location>
        <begin position="1"/>
        <end position="17"/>
    </location>
</feature>
<evidence type="ECO:0000313" key="4">
    <source>
        <dbReference type="Proteomes" id="UP001218188"/>
    </source>
</evidence>
<keyword evidence="1" id="KW-0732">Signal</keyword>
<comment type="caution">
    <text evidence="3">The sequence shown here is derived from an EMBL/GenBank/DDBJ whole genome shotgun (WGS) entry which is preliminary data.</text>
</comment>
<keyword evidence="4" id="KW-1185">Reference proteome</keyword>
<dbReference type="EMBL" id="JARJCM010000034">
    <property type="protein sequence ID" value="KAJ7037892.1"/>
    <property type="molecule type" value="Genomic_DNA"/>
</dbReference>
<gene>
    <name evidence="3" type="ORF">C8F04DRAFT_952076</name>
</gene>
<dbReference type="Pfam" id="PF23865">
    <property type="entry name" value="DUF7223"/>
    <property type="match status" value="1"/>
</dbReference>
<evidence type="ECO:0000313" key="3">
    <source>
        <dbReference type="EMBL" id="KAJ7037892.1"/>
    </source>
</evidence>
<name>A0AAD6T2B4_9AGAR</name>
<reference evidence="3" key="1">
    <citation type="submission" date="2023-03" db="EMBL/GenBank/DDBJ databases">
        <title>Massive genome expansion in bonnet fungi (Mycena s.s.) driven by repeated elements and novel gene families across ecological guilds.</title>
        <authorList>
            <consortium name="Lawrence Berkeley National Laboratory"/>
            <person name="Harder C.B."/>
            <person name="Miyauchi S."/>
            <person name="Viragh M."/>
            <person name="Kuo A."/>
            <person name="Thoen E."/>
            <person name="Andreopoulos B."/>
            <person name="Lu D."/>
            <person name="Skrede I."/>
            <person name="Drula E."/>
            <person name="Henrissat B."/>
            <person name="Morin E."/>
            <person name="Kohler A."/>
            <person name="Barry K."/>
            <person name="LaButti K."/>
            <person name="Morin E."/>
            <person name="Salamov A."/>
            <person name="Lipzen A."/>
            <person name="Mereny Z."/>
            <person name="Hegedus B."/>
            <person name="Baldrian P."/>
            <person name="Stursova M."/>
            <person name="Weitz H."/>
            <person name="Taylor A."/>
            <person name="Grigoriev I.V."/>
            <person name="Nagy L.G."/>
            <person name="Martin F."/>
            <person name="Kauserud H."/>
        </authorList>
    </citation>
    <scope>NUCLEOTIDE SEQUENCE</scope>
    <source>
        <strain evidence="3">CBHHK200</strain>
    </source>
</reference>
<accession>A0AAD6T2B4</accession>
<organism evidence="3 4">
    <name type="scientific">Mycena alexandri</name>
    <dbReference type="NCBI Taxonomy" id="1745969"/>
    <lineage>
        <taxon>Eukaryota</taxon>
        <taxon>Fungi</taxon>
        <taxon>Dikarya</taxon>
        <taxon>Basidiomycota</taxon>
        <taxon>Agaricomycotina</taxon>
        <taxon>Agaricomycetes</taxon>
        <taxon>Agaricomycetidae</taxon>
        <taxon>Agaricales</taxon>
        <taxon>Marasmiineae</taxon>
        <taxon>Mycenaceae</taxon>
        <taxon>Mycena</taxon>
    </lineage>
</organism>
<sequence length="518" mass="54006">MLSSILLLVPFLAGINAVNDWKVPCTQGSCSYDLPTTDNSTSAGTLRIWGSSDAITDITTAAGWQILGCDSNALNQSIRLVCTEDPEDPASNCGHLYQNIGAVNKLVRLPQDCGASAFARISDAWVSADQSIPASVQKRIVRRDGTPPVVKALALDVNFDAVDYSLTGPVNIEIEGGNAPVEAAPASRRMERRNLVNVAGKTGTFKLKPLALKKNVNLINKAVSCGPAGGSLKVDMSANANAQATITVTAKGTVVPPNVRSPRQGHMDSGKINLLTAAVPGLSFPGILTVGPTFKVDTQFVGDVQVPMAMTVGMNFAVNNAQLSFPPSASNKPSPSAFSVGDMPLTLNAQSNVKAKGTMTATLVPSINLGVNALGGKAVAQIFLSFNTNAALTMNLDGNAAHTLAARAITGSAGLSGCVKVSTGISVNAGASGSFFSVFNQSTKSTLFSKNFSVFSKCFGVKTRSMRSMPRVSRLDRVRRAGALSCPVGTTKPVLSPITSGTVSKSRSEICFLRRPRS</sequence>
<dbReference type="AlphaFoldDB" id="A0AAD6T2B4"/>
<protein>
    <recommendedName>
        <fullName evidence="2">DUF7223 domain-containing protein</fullName>
    </recommendedName>
</protein>